<dbReference type="Proteomes" id="UP001066276">
    <property type="component" value="Chromosome 9"/>
</dbReference>
<name>A0AAV7N130_PLEWA</name>
<evidence type="ECO:0000313" key="2">
    <source>
        <dbReference type="Proteomes" id="UP001066276"/>
    </source>
</evidence>
<comment type="caution">
    <text evidence="1">The sequence shown here is derived from an EMBL/GenBank/DDBJ whole genome shotgun (WGS) entry which is preliminary data.</text>
</comment>
<evidence type="ECO:0000313" key="1">
    <source>
        <dbReference type="EMBL" id="KAJ1109301.1"/>
    </source>
</evidence>
<organism evidence="1 2">
    <name type="scientific">Pleurodeles waltl</name>
    <name type="common">Iberian ribbed newt</name>
    <dbReference type="NCBI Taxonomy" id="8319"/>
    <lineage>
        <taxon>Eukaryota</taxon>
        <taxon>Metazoa</taxon>
        <taxon>Chordata</taxon>
        <taxon>Craniata</taxon>
        <taxon>Vertebrata</taxon>
        <taxon>Euteleostomi</taxon>
        <taxon>Amphibia</taxon>
        <taxon>Batrachia</taxon>
        <taxon>Caudata</taxon>
        <taxon>Salamandroidea</taxon>
        <taxon>Salamandridae</taxon>
        <taxon>Pleurodelinae</taxon>
        <taxon>Pleurodeles</taxon>
    </lineage>
</organism>
<protein>
    <submittedName>
        <fullName evidence="1">Uncharacterized protein</fullName>
    </submittedName>
</protein>
<keyword evidence="2" id="KW-1185">Reference proteome</keyword>
<sequence length="102" mass="11138">MLLAPRQASRHEAAQVEERGHLWVWREALKFRRGWAGVGEGLCVISRCKDGAMSAQDASPLGLVANPLLFMAMWAVGEGPRPKRGGLGGKARLRTGYVAQLR</sequence>
<reference evidence="1" key="1">
    <citation type="journal article" date="2022" name="bioRxiv">
        <title>Sequencing and chromosome-scale assembly of the giantPleurodeles waltlgenome.</title>
        <authorList>
            <person name="Brown T."/>
            <person name="Elewa A."/>
            <person name="Iarovenko S."/>
            <person name="Subramanian E."/>
            <person name="Araus A.J."/>
            <person name="Petzold A."/>
            <person name="Susuki M."/>
            <person name="Suzuki K.-i.T."/>
            <person name="Hayashi T."/>
            <person name="Toyoda A."/>
            <person name="Oliveira C."/>
            <person name="Osipova E."/>
            <person name="Leigh N.D."/>
            <person name="Simon A."/>
            <person name="Yun M.H."/>
        </authorList>
    </citation>
    <scope>NUCLEOTIDE SEQUENCE</scope>
    <source>
        <strain evidence="1">20211129_DDA</strain>
        <tissue evidence="1">Liver</tissue>
    </source>
</reference>
<dbReference type="EMBL" id="JANPWB010000013">
    <property type="protein sequence ID" value="KAJ1109301.1"/>
    <property type="molecule type" value="Genomic_DNA"/>
</dbReference>
<proteinExistence type="predicted"/>
<accession>A0AAV7N130</accession>
<gene>
    <name evidence="1" type="ORF">NDU88_006663</name>
</gene>
<dbReference type="AlphaFoldDB" id="A0AAV7N130"/>